<proteinExistence type="predicted"/>
<dbReference type="AlphaFoldDB" id="A0A4Z1GAX0"/>
<organism evidence="1 2">
    <name type="scientific">Botrytis hyacinthi</name>
    <dbReference type="NCBI Taxonomy" id="278943"/>
    <lineage>
        <taxon>Eukaryota</taxon>
        <taxon>Fungi</taxon>
        <taxon>Dikarya</taxon>
        <taxon>Ascomycota</taxon>
        <taxon>Pezizomycotina</taxon>
        <taxon>Leotiomycetes</taxon>
        <taxon>Helotiales</taxon>
        <taxon>Sclerotiniaceae</taxon>
        <taxon>Botrytis</taxon>
    </lineage>
</organism>
<dbReference type="Proteomes" id="UP000297814">
    <property type="component" value="Unassembled WGS sequence"/>
</dbReference>
<gene>
    <name evidence="1" type="ORF">BHYA_0338g00010</name>
</gene>
<name>A0A4Z1GAX0_9HELO</name>
<protein>
    <submittedName>
        <fullName evidence="1">Uncharacterized protein</fullName>
    </submittedName>
</protein>
<accession>A0A4Z1GAX0</accession>
<keyword evidence="2" id="KW-1185">Reference proteome</keyword>
<dbReference type="EMBL" id="PQXK01000338">
    <property type="protein sequence ID" value="TGO32219.1"/>
    <property type="molecule type" value="Genomic_DNA"/>
</dbReference>
<comment type="caution">
    <text evidence="1">The sequence shown here is derived from an EMBL/GenBank/DDBJ whole genome shotgun (WGS) entry which is preliminary data.</text>
</comment>
<reference evidence="1 2" key="1">
    <citation type="submission" date="2017-12" db="EMBL/GenBank/DDBJ databases">
        <title>Comparative genomics of Botrytis spp.</title>
        <authorList>
            <person name="Valero-Jimenez C.A."/>
            <person name="Tapia P."/>
            <person name="Veloso J."/>
            <person name="Silva-Moreno E."/>
            <person name="Staats M."/>
            <person name="Valdes J.H."/>
            <person name="Van Kan J.A.L."/>
        </authorList>
    </citation>
    <scope>NUCLEOTIDE SEQUENCE [LARGE SCALE GENOMIC DNA]</scope>
    <source>
        <strain evidence="1 2">Bh0001</strain>
    </source>
</reference>
<evidence type="ECO:0000313" key="2">
    <source>
        <dbReference type="Proteomes" id="UP000297814"/>
    </source>
</evidence>
<evidence type="ECO:0000313" key="1">
    <source>
        <dbReference type="EMBL" id="TGO32219.1"/>
    </source>
</evidence>
<sequence>MLYRDYPALHDASTSSSASFCAIGGDEGLNKQPPAYSYTDEPTLTSSADSVPAHSTLGVWCRPPPDIPFSSHDLDCSEFLARFPNSSTNATTLYDMIREQAKNSPGYYVNMTGWHNEPKLQGNKETESKITEFLIQIKITHLLARGIGLNGEIEYLPNNIRCYRGRRQSQTGELKA</sequence>